<evidence type="ECO:0000259" key="2">
    <source>
        <dbReference type="Pfam" id="PF10214"/>
    </source>
</evidence>
<feature type="compositionally biased region" description="Low complexity" evidence="1">
    <location>
        <begin position="805"/>
        <end position="815"/>
    </location>
</feature>
<keyword evidence="6" id="KW-1185">Reference proteome</keyword>
<dbReference type="Proteomes" id="UP001140560">
    <property type="component" value="Unassembled WGS sequence"/>
</dbReference>
<evidence type="ECO:0000259" key="4">
    <source>
        <dbReference type="Pfam" id="PF20640"/>
    </source>
</evidence>
<evidence type="ECO:0008006" key="7">
    <source>
        <dbReference type="Google" id="ProtNLM"/>
    </source>
</evidence>
<dbReference type="AlphaFoldDB" id="A0A9W9CL72"/>
<dbReference type="InterPro" id="IPR048535">
    <property type="entry name" value="RRN6_beta-prop"/>
</dbReference>
<feature type="compositionally biased region" description="Basic residues" evidence="1">
    <location>
        <begin position="996"/>
        <end position="1008"/>
    </location>
</feature>
<feature type="compositionally biased region" description="Polar residues" evidence="1">
    <location>
        <begin position="39"/>
        <end position="64"/>
    </location>
</feature>
<protein>
    <recommendedName>
        <fullName evidence="7">RNA polymerase I-specific transcription initiation factor RRN6-like protein</fullName>
    </recommendedName>
</protein>
<gene>
    <name evidence="5" type="ORF">N0V83_006518</name>
</gene>
<dbReference type="GO" id="GO:0001163">
    <property type="term" value="F:RNA polymerase I transcription regulatory region sequence-specific DNA binding"/>
    <property type="evidence" value="ECO:0007669"/>
    <property type="project" value="TreeGrafter"/>
</dbReference>
<feature type="region of interest" description="Disordered" evidence="1">
    <location>
        <begin position="37"/>
        <end position="64"/>
    </location>
</feature>
<feature type="domain" description="RRN6 helical bundle" evidence="4">
    <location>
        <begin position="579"/>
        <end position="765"/>
    </location>
</feature>
<dbReference type="OrthoDB" id="4090074at2759"/>
<evidence type="ECO:0000313" key="5">
    <source>
        <dbReference type="EMBL" id="KAJ4368162.1"/>
    </source>
</evidence>
<comment type="caution">
    <text evidence="5">The sequence shown here is derived from an EMBL/GenBank/DDBJ whole genome shotgun (WGS) entry which is preliminary data.</text>
</comment>
<dbReference type="InterPro" id="IPR019350">
    <property type="entry name" value="RNA_pol_I-sp_TIF_RRN6-like"/>
</dbReference>
<feature type="compositionally biased region" description="Low complexity" evidence="1">
    <location>
        <begin position="952"/>
        <end position="969"/>
    </location>
</feature>
<dbReference type="Pfam" id="PF20640">
    <property type="entry name" value="Rrn6_HB"/>
    <property type="match status" value="1"/>
</dbReference>
<dbReference type="Pfam" id="PF20639">
    <property type="entry name" value="Rrn6_K-rich"/>
    <property type="match status" value="1"/>
</dbReference>
<feature type="compositionally biased region" description="Pro residues" evidence="1">
    <location>
        <begin position="832"/>
        <end position="841"/>
    </location>
</feature>
<feature type="region of interest" description="Disordered" evidence="1">
    <location>
        <begin position="882"/>
        <end position="1008"/>
    </location>
</feature>
<dbReference type="InterPro" id="IPR048536">
    <property type="entry name" value="Rrn6_K-rich"/>
</dbReference>
<dbReference type="Pfam" id="PF10214">
    <property type="entry name" value="Rrn6_beta-prop"/>
    <property type="match status" value="1"/>
</dbReference>
<feature type="compositionally biased region" description="Polar residues" evidence="1">
    <location>
        <begin position="779"/>
        <end position="791"/>
    </location>
</feature>
<dbReference type="GO" id="GO:0001179">
    <property type="term" value="F:RNA polymerase I general transcription initiation factor binding"/>
    <property type="evidence" value="ECO:0007669"/>
    <property type="project" value="TreeGrafter"/>
</dbReference>
<dbReference type="PANTHER" id="PTHR28221">
    <property type="entry name" value="RNA POLYMERASE I-SPECIFIC TRANSCRIPTION INITIATION FACTOR RRN6"/>
    <property type="match status" value="1"/>
</dbReference>
<dbReference type="GO" id="GO:0042790">
    <property type="term" value="P:nucleolar large rRNA transcription by RNA polymerase I"/>
    <property type="evidence" value="ECO:0007669"/>
    <property type="project" value="TreeGrafter"/>
</dbReference>
<feature type="compositionally biased region" description="Basic residues" evidence="1">
    <location>
        <begin position="911"/>
        <end position="922"/>
    </location>
</feature>
<evidence type="ECO:0000256" key="1">
    <source>
        <dbReference type="SAM" id="MobiDB-lite"/>
    </source>
</evidence>
<dbReference type="GO" id="GO:0070860">
    <property type="term" value="C:RNA polymerase I core factor complex"/>
    <property type="evidence" value="ECO:0007669"/>
    <property type="project" value="TreeGrafter"/>
</dbReference>
<organism evidence="5 6">
    <name type="scientific">Neocucurbitaria cava</name>
    <dbReference type="NCBI Taxonomy" id="798079"/>
    <lineage>
        <taxon>Eukaryota</taxon>
        <taxon>Fungi</taxon>
        <taxon>Dikarya</taxon>
        <taxon>Ascomycota</taxon>
        <taxon>Pezizomycotina</taxon>
        <taxon>Dothideomycetes</taxon>
        <taxon>Pleosporomycetidae</taxon>
        <taxon>Pleosporales</taxon>
        <taxon>Pleosporineae</taxon>
        <taxon>Cucurbitariaceae</taxon>
        <taxon>Neocucurbitaria</taxon>
    </lineage>
</organism>
<feature type="domain" description="RRN6 K-rich C-terminal" evidence="3">
    <location>
        <begin position="872"/>
        <end position="1008"/>
    </location>
</feature>
<accession>A0A9W9CL72</accession>
<feature type="region of interest" description="Disordered" evidence="1">
    <location>
        <begin position="773"/>
        <end position="846"/>
    </location>
</feature>
<evidence type="ECO:0000259" key="3">
    <source>
        <dbReference type="Pfam" id="PF20639"/>
    </source>
</evidence>
<dbReference type="EMBL" id="JAPEUY010000011">
    <property type="protein sequence ID" value="KAJ4368162.1"/>
    <property type="molecule type" value="Genomic_DNA"/>
</dbReference>
<reference evidence="5" key="1">
    <citation type="submission" date="2022-10" db="EMBL/GenBank/DDBJ databases">
        <title>Tapping the CABI collections for fungal endophytes: first genome assemblies for Collariella, Neodidymelliopsis, Ascochyta clinopodiicola, Didymella pomorum, Didymosphaeria variabile, Neocosmospora piperis and Neocucurbitaria cava.</title>
        <authorList>
            <person name="Hill R."/>
        </authorList>
    </citation>
    <scope>NUCLEOTIDE SEQUENCE</scope>
    <source>
        <strain evidence="5">IMI 356814</strain>
    </source>
</reference>
<sequence>MADRSLKDLNYGHPGAATYDLEYREWNFARQYTKRQLKQVKSQENTQTLPPSTGFPTPQTHVNSTSVQRNVRGVVRAYPQLAPALEQLPELALVSAAIQTTTSTYDPLIGNLLSFGSITLEDRHEHPRRIAASPTGEAGNILRLSTLTKERHGWGMDRSVWVEGPSLKEAESGYWNEDAAPIQQVCFAQSEDRSTFLAIRLPTRTVLFRPVYFRDRRPAKASPYYHLPTSIIDAHPILSMGLEQTGGAPHTDVAFNPDYQLQFGIVDQNHTWSVWDIEHGRKGDVYTLSCLVQGHIDPPENVNSVGEDGWARILWIGDVNTLLVCNRRVLSIVNIKGNSFTFLPCPELCTKRSAEWILDVKRHPRFRGRFFVLTSTRLILVAVTTPSEALDANVGAAGAFILTSWRHYRDAEDFTLNCSVQVLADGNLNDFYPESVTDNYIETSVLIHSRLNQLVQICTFADHSSGSSTLISTSDLTTLNFAISGSQGTNQIHIEPMQYGDTGQETYGSMLGHLYRDQGIRFYRLLSTSPDLSVHESVVYLHKLGADISNPSSLDVEEFTRSLVRHTRRDVSKKEGVDEDDDFIVPNGLKAVEAPKPKIASQQPKKIEHQDRASLRGGIDYRMLYEALTQKETGIEGVSDPIAIEVVTNQLQQIFMDEPSSAPLPLGTLMELAGKKINVPDVDKASENLQQLFASGNGANFTEVQRIASVRILDLPEVEESTLLDLYDIILQTWIASLPPDVPTRIRQQKERLVRRVAAEILLSSFRIRQIQHEEPPTRLQQGPSQDSSISLPVLPSKPMEGDYTSSQLWQSSQPLPTPPHSSVPSSSQPASSPPPSPFEPAAPSDPLARLSKHLKVKDSPLIPTILPPSVTELLAHWQPGADPRAYDWNATERALQPEDVDTTSQEQREKARRKKERRERKQQREDELMKSKAASQPLVFPRSSPGPTFASSSQVPTQSSSQVPLPRGGFRGPGGLDILAPMSQVEPGRFGGRPDKKKKKKGRVSGF</sequence>
<feature type="domain" description="RRN6 beta-propeller" evidence="2">
    <location>
        <begin position="106"/>
        <end position="476"/>
    </location>
</feature>
<evidence type="ECO:0000313" key="6">
    <source>
        <dbReference type="Proteomes" id="UP001140560"/>
    </source>
</evidence>
<dbReference type="InterPro" id="IPR048537">
    <property type="entry name" value="RRN6_HB"/>
</dbReference>
<dbReference type="PANTHER" id="PTHR28221:SF2">
    <property type="entry name" value="RNA POLYMERASE I-SPECIFIC TRANSCRIPTION INITIATION FACTOR RRN6"/>
    <property type="match status" value="1"/>
</dbReference>
<proteinExistence type="predicted"/>
<name>A0A9W9CL72_9PLEO</name>